<comment type="similarity">
    <text evidence="2 3">Belongs to the small heat shock protein (HSP20) family.</text>
</comment>
<evidence type="ECO:0000256" key="1">
    <source>
        <dbReference type="ARBA" id="ARBA00023016"/>
    </source>
</evidence>
<dbReference type="Proteomes" id="UP000238523">
    <property type="component" value="Chromosome"/>
</dbReference>
<evidence type="ECO:0000256" key="2">
    <source>
        <dbReference type="PROSITE-ProRule" id="PRU00285"/>
    </source>
</evidence>
<protein>
    <submittedName>
        <fullName evidence="5">Heat shock chaperone</fullName>
    </submittedName>
</protein>
<keyword evidence="1 5" id="KW-0346">Stress response</keyword>
<dbReference type="RefSeq" id="WP_105006207.1">
    <property type="nucleotide sequence ID" value="NZ_CP025012.1"/>
</dbReference>
<reference evidence="5 6" key="1">
    <citation type="submission" date="2017-11" db="EMBL/GenBank/DDBJ databases">
        <title>Complete genome of Rhizobium leguminosarum Norway, an ineffective micro-symbiont.</title>
        <authorList>
            <person name="Hoffrichter A."/>
            <person name="Liang J."/>
            <person name="Brachmann A."/>
            <person name="Marin M."/>
        </authorList>
    </citation>
    <scope>NUCLEOTIDE SEQUENCE [LARGE SCALE GENOMIC DNA]</scope>
    <source>
        <strain evidence="5 6">Norway</strain>
    </source>
</reference>
<proteinExistence type="inferred from homology"/>
<dbReference type="EMBL" id="CP025012">
    <property type="protein sequence ID" value="AUW42673.1"/>
    <property type="molecule type" value="Genomic_DNA"/>
</dbReference>
<accession>A0A2K9Z369</accession>
<organism evidence="5 6">
    <name type="scientific">Rhizobium leguminosarum</name>
    <dbReference type="NCBI Taxonomy" id="384"/>
    <lineage>
        <taxon>Bacteria</taxon>
        <taxon>Pseudomonadati</taxon>
        <taxon>Pseudomonadota</taxon>
        <taxon>Alphaproteobacteria</taxon>
        <taxon>Hyphomicrobiales</taxon>
        <taxon>Rhizobiaceae</taxon>
        <taxon>Rhizobium/Agrobacterium group</taxon>
        <taxon>Rhizobium</taxon>
    </lineage>
</organism>
<name>A0A2K9Z369_RHILE</name>
<dbReference type="PANTHER" id="PTHR47062:SF1">
    <property type="entry name" value="SMALL HEAT SHOCK PROTEIN IBPA"/>
    <property type="match status" value="1"/>
</dbReference>
<dbReference type="InterPro" id="IPR037913">
    <property type="entry name" value="ACD_IbpA/B"/>
</dbReference>
<feature type="domain" description="SHSP" evidence="4">
    <location>
        <begin position="31"/>
        <end position="141"/>
    </location>
</feature>
<evidence type="ECO:0000259" key="4">
    <source>
        <dbReference type="PROSITE" id="PS01031"/>
    </source>
</evidence>
<dbReference type="PANTHER" id="PTHR47062">
    <property type="match status" value="1"/>
</dbReference>
<dbReference type="Gene3D" id="2.60.40.790">
    <property type="match status" value="1"/>
</dbReference>
<evidence type="ECO:0000313" key="6">
    <source>
        <dbReference type="Proteomes" id="UP000238523"/>
    </source>
</evidence>
<dbReference type="PROSITE" id="PS01031">
    <property type="entry name" value="SHSP"/>
    <property type="match status" value="1"/>
</dbReference>
<dbReference type="InterPro" id="IPR008978">
    <property type="entry name" value="HSP20-like_chaperone"/>
</dbReference>
<evidence type="ECO:0000313" key="5">
    <source>
        <dbReference type="EMBL" id="AUW42673.1"/>
    </source>
</evidence>
<dbReference type="AlphaFoldDB" id="A0A2K9Z369"/>
<gene>
    <name evidence="5" type="primary">ibpA</name>
    <name evidence="5" type="ORF">CUJ84_Chr002315</name>
</gene>
<dbReference type="Pfam" id="PF00011">
    <property type="entry name" value="HSP20"/>
    <property type="match status" value="1"/>
</dbReference>
<dbReference type="InterPro" id="IPR002068">
    <property type="entry name" value="A-crystallin/Hsp20_dom"/>
</dbReference>
<evidence type="ECO:0000256" key="3">
    <source>
        <dbReference type="RuleBase" id="RU003616"/>
    </source>
</evidence>
<dbReference type="CDD" id="cd06470">
    <property type="entry name" value="ACD_IbpA-B_like"/>
    <property type="match status" value="1"/>
</dbReference>
<sequence>MRNDFDFAPLYRSSIGFDRVFNLLNNAQQRLQAIDTWPPYDIVKTGEDNYRIQMALAGFADADLEITQERNVLVVKGEKPDEKDGEYLHRGIAGRAFERRFELADHVKVENASFTNGLLSIELKREIPEAMKPRKIAIGSSAGTQGALQIEGEKQAAA</sequence>
<dbReference type="SUPFAM" id="SSF49764">
    <property type="entry name" value="HSP20-like chaperones"/>
    <property type="match status" value="1"/>
</dbReference>